<keyword evidence="3" id="KW-1185">Reference proteome</keyword>
<feature type="signal peptide" evidence="1">
    <location>
        <begin position="1"/>
        <end position="18"/>
    </location>
</feature>
<comment type="caution">
    <text evidence="2">The sequence shown here is derived from an EMBL/GenBank/DDBJ whole genome shotgun (WGS) entry which is preliminary data.</text>
</comment>
<evidence type="ECO:0000313" key="3">
    <source>
        <dbReference type="Proteomes" id="UP001163823"/>
    </source>
</evidence>
<name>A0AAD7LYG0_QUISA</name>
<organism evidence="2 3">
    <name type="scientific">Quillaja saponaria</name>
    <name type="common">Soap bark tree</name>
    <dbReference type="NCBI Taxonomy" id="32244"/>
    <lineage>
        <taxon>Eukaryota</taxon>
        <taxon>Viridiplantae</taxon>
        <taxon>Streptophyta</taxon>
        <taxon>Embryophyta</taxon>
        <taxon>Tracheophyta</taxon>
        <taxon>Spermatophyta</taxon>
        <taxon>Magnoliopsida</taxon>
        <taxon>eudicotyledons</taxon>
        <taxon>Gunneridae</taxon>
        <taxon>Pentapetalae</taxon>
        <taxon>rosids</taxon>
        <taxon>fabids</taxon>
        <taxon>Fabales</taxon>
        <taxon>Quillajaceae</taxon>
        <taxon>Quillaja</taxon>
    </lineage>
</organism>
<keyword evidence="1" id="KW-0732">Signal</keyword>
<accession>A0AAD7LYG0</accession>
<dbReference type="EMBL" id="JARAOO010000006">
    <property type="protein sequence ID" value="KAJ7966563.1"/>
    <property type="molecule type" value="Genomic_DNA"/>
</dbReference>
<gene>
    <name evidence="2" type="ORF">O6P43_016019</name>
</gene>
<protein>
    <submittedName>
        <fullName evidence="2">Transmembrane protein</fullName>
    </submittedName>
</protein>
<keyword evidence="2" id="KW-0472">Membrane</keyword>
<evidence type="ECO:0000313" key="2">
    <source>
        <dbReference type="EMBL" id="KAJ7966563.1"/>
    </source>
</evidence>
<dbReference type="Proteomes" id="UP001163823">
    <property type="component" value="Chromosome 6"/>
</dbReference>
<sequence>MKNSLWLVLGVLTLMVSSQFNLGHCRVLRTGTSSERIADGCEDVKGPTESTGMASFAVSSNNFSTTARPSVRSLAFRLASGPSKKGPGH</sequence>
<evidence type="ECO:0000256" key="1">
    <source>
        <dbReference type="SAM" id="SignalP"/>
    </source>
</evidence>
<feature type="chain" id="PRO_5042266746" evidence="1">
    <location>
        <begin position="19"/>
        <end position="89"/>
    </location>
</feature>
<dbReference type="KEGG" id="qsa:O6P43_016019"/>
<proteinExistence type="predicted"/>
<dbReference type="AlphaFoldDB" id="A0AAD7LYG0"/>
<keyword evidence="2" id="KW-0812">Transmembrane</keyword>
<reference evidence="2" key="1">
    <citation type="journal article" date="2023" name="Science">
        <title>Elucidation of the pathway for biosynthesis of saponin adjuvants from the soapbark tree.</title>
        <authorList>
            <person name="Reed J."/>
            <person name="Orme A."/>
            <person name="El-Demerdash A."/>
            <person name="Owen C."/>
            <person name="Martin L.B.B."/>
            <person name="Misra R.C."/>
            <person name="Kikuchi S."/>
            <person name="Rejzek M."/>
            <person name="Martin A.C."/>
            <person name="Harkess A."/>
            <person name="Leebens-Mack J."/>
            <person name="Louveau T."/>
            <person name="Stephenson M.J."/>
            <person name="Osbourn A."/>
        </authorList>
    </citation>
    <scope>NUCLEOTIDE SEQUENCE</scope>
    <source>
        <strain evidence="2">S10</strain>
    </source>
</reference>